<evidence type="ECO:0000313" key="2">
    <source>
        <dbReference type="EMBL" id="KAA0198902.1"/>
    </source>
</evidence>
<evidence type="ECO:0000259" key="1">
    <source>
        <dbReference type="Pfam" id="PF22987"/>
    </source>
</evidence>
<accession>A0A6A0H580</accession>
<dbReference type="Pfam" id="PF22987">
    <property type="entry name" value="Tudor_KDM3B"/>
    <property type="match status" value="1"/>
</dbReference>
<organism evidence="2">
    <name type="scientific">Hyalella azteca</name>
    <name type="common">Amphipod</name>
    <dbReference type="NCBI Taxonomy" id="294128"/>
    <lineage>
        <taxon>Eukaryota</taxon>
        <taxon>Metazoa</taxon>
        <taxon>Ecdysozoa</taxon>
        <taxon>Arthropoda</taxon>
        <taxon>Crustacea</taxon>
        <taxon>Multicrustacea</taxon>
        <taxon>Malacostraca</taxon>
        <taxon>Eumalacostraca</taxon>
        <taxon>Peracarida</taxon>
        <taxon>Amphipoda</taxon>
        <taxon>Senticaudata</taxon>
        <taxon>Talitrida</taxon>
        <taxon>Talitroidea</taxon>
        <taxon>Hyalellidae</taxon>
        <taxon>Hyalella</taxon>
    </lineage>
</organism>
<dbReference type="OrthoDB" id="1667110at2759"/>
<reference evidence="2" key="2">
    <citation type="journal article" date="2018" name="Environ. Sci. Technol.">
        <title>The Toxicogenome of Hyalella azteca: A Model for Sediment Ecotoxicology and Evolutionary Toxicology.</title>
        <authorList>
            <person name="Poynton H.C."/>
            <person name="Hasenbein S."/>
            <person name="Benoit J.B."/>
            <person name="Sepulveda M.S."/>
            <person name="Poelchau M.F."/>
            <person name="Hughes D.S.T."/>
            <person name="Murali S.C."/>
            <person name="Chen S."/>
            <person name="Glastad K.M."/>
            <person name="Goodisman M.A.D."/>
            <person name="Werren J.H."/>
            <person name="Vineis J.H."/>
            <person name="Bowen J.L."/>
            <person name="Friedrich M."/>
            <person name="Jones J."/>
            <person name="Robertson H.M."/>
            <person name="Feyereisen R."/>
            <person name="Mechler-Hickson A."/>
            <person name="Mathers N."/>
            <person name="Lee C.E."/>
            <person name="Colbourne J.K."/>
            <person name="Biales A."/>
            <person name="Johnston J.S."/>
            <person name="Wellborn G.A."/>
            <person name="Rosendale A.J."/>
            <person name="Cridge A.G."/>
            <person name="Munoz-Torres M.C."/>
            <person name="Bain P.A."/>
            <person name="Manny A.R."/>
            <person name="Major K.M."/>
            <person name="Lambert F.N."/>
            <person name="Vulpe C.D."/>
            <person name="Tuck P."/>
            <person name="Blalock B.J."/>
            <person name="Lin Y.Y."/>
            <person name="Smith M.E."/>
            <person name="Ochoa-Acuna H."/>
            <person name="Chen M.M."/>
            <person name="Childers C.P."/>
            <person name="Qu J."/>
            <person name="Dugan S."/>
            <person name="Lee S.L."/>
            <person name="Chao H."/>
            <person name="Dinh H."/>
            <person name="Han Y."/>
            <person name="Doddapaneni H."/>
            <person name="Worley K.C."/>
            <person name="Muzny D.M."/>
            <person name="Gibbs R.A."/>
            <person name="Richards S."/>
        </authorList>
    </citation>
    <scope>NUCLEOTIDE SEQUENCE</scope>
    <source>
        <strain evidence="2">HAZT.00-mixed</strain>
        <tissue evidence="2">Whole organism</tissue>
    </source>
</reference>
<proteinExistence type="predicted"/>
<reference evidence="2" key="1">
    <citation type="submission" date="2014-08" db="EMBL/GenBank/DDBJ databases">
        <authorList>
            <person name="Murali S."/>
            <person name="Richards S."/>
            <person name="Bandaranaike D."/>
            <person name="Bellair M."/>
            <person name="Blankenburg K."/>
            <person name="Chao H."/>
            <person name="Dinh H."/>
            <person name="Doddapaneni H."/>
            <person name="Dugan-Rocha S."/>
            <person name="Elkadiri S."/>
            <person name="Gnanaolivu R."/>
            <person name="Hughes D."/>
            <person name="Lee S."/>
            <person name="Li M."/>
            <person name="Ming W."/>
            <person name="Munidasa M."/>
            <person name="Muniz J."/>
            <person name="Nguyen L."/>
            <person name="Osuji N."/>
            <person name="Pu L.-L."/>
            <person name="Puazo M."/>
            <person name="Skinner E."/>
            <person name="Qu C."/>
            <person name="Quiroz J."/>
            <person name="Raj R."/>
            <person name="Weissenberger G."/>
            <person name="Xin Y."/>
            <person name="Zou X."/>
            <person name="Han Y."/>
            <person name="Worley K."/>
            <person name="Muzny D."/>
            <person name="Gibbs R."/>
        </authorList>
    </citation>
    <scope>NUCLEOTIDE SEQUENCE</scope>
    <source>
        <strain evidence="2">HAZT.00-mixed</strain>
        <tissue evidence="2">Whole organism</tissue>
    </source>
</reference>
<dbReference type="EMBL" id="JQDR03007236">
    <property type="protein sequence ID" value="KAA0198902.1"/>
    <property type="molecule type" value="Genomic_DNA"/>
</dbReference>
<comment type="caution">
    <text evidence="2">The sequence shown here is derived from an EMBL/GenBank/DDBJ whole genome shotgun (WGS) entry which is preliminary data.</text>
</comment>
<feature type="domain" description="Lysine-specific demethylase 3A/B tudor" evidence="1">
    <location>
        <begin position="9"/>
        <end position="73"/>
    </location>
</feature>
<sequence>MAEQDGQRILVDTPSVLVGFRVQVYRAEGTTQWYTAVIVNYNDTTKELTVTDDTVLEEHSEDPCLLQIRLLGEGG</sequence>
<reference evidence="2" key="3">
    <citation type="submission" date="2019-06" db="EMBL/GenBank/DDBJ databases">
        <authorList>
            <person name="Poynton C."/>
            <person name="Hasenbein S."/>
            <person name="Benoit J.B."/>
            <person name="Sepulveda M.S."/>
            <person name="Poelchau M.F."/>
            <person name="Murali S.C."/>
            <person name="Chen S."/>
            <person name="Glastad K.M."/>
            <person name="Werren J.H."/>
            <person name="Vineis J.H."/>
            <person name="Bowen J.L."/>
            <person name="Friedrich M."/>
            <person name="Jones J."/>
            <person name="Robertson H.M."/>
            <person name="Feyereisen R."/>
            <person name="Mechler-Hickson A."/>
            <person name="Mathers N."/>
            <person name="Lee C.E."/>
            <person name="Colbourne J.K."/>
            <person name="Biales A."/>
            <person name="Johnston J.S."/>
            <person name="Wellborn G.A."/>
            <person name="Rosendale A.J."/>
            <person name="Cridge A.G."/>
            <person name="Munoz-Torres M.C."/>
            <person name="Bain P.A."/>
            <person name="Manny A.R."/>
            <person name="Major K.M."/>
            <person name="Lambert F.N."/>
            <person name="Vulpe C.D."/>
            <person name="Tuck P."/>
            <person name="Blalock B.J."/>
            <person name="Lin Y.-Y."/>
            <person name="Smith M.E."/>
            <person name="Ochoa-Acuna H."/>
            <person name="Chen M.-J.M."/>
            <person name="Childers C.P."/>
            <person name="Qu J."/>
            <person name="Dugan S."/>
            <person name="Lee S.L."/>
            <person name="Chao H."/>
            <person name="Dinh H."/>
            <person name="Han Y."/>
            <person name="Doddapaneni H."/>
            <person name="Worley K.C."/>
            <person name="Muzny D.M."/>
            <person name="Gibbs R.A."/>
            <person name="Richards S."/>
        </authorList>
    </citation>
    <scope>NUCLEOTIDE SEQUENCE</scope>
    <source>
        <strain evidence="2">HAZT.00-mixed</strain>
        <tissue evidence="2">Whole organism</tissue>
    </source>
</reference>
<dbReference type="InterPro" id="IPR054503">
    <property type="entry name" value="KDM3AB_Tudor"/>
</dbReference>
<dbReference type="Proteomes" id="UP000711488">
    <property type="component" value="Unassembled WGS sequence"/>
</dbReference>
<dbReference type="AlphaFoldDB" id="A0A6A0H580"/>
<name>A0A6A0H580_HYAAZ</name>
<protein>
    <recommendedName>
        <fullName evidence="1">Lysine-specific demethylase 3A/B tudor domain-containing protein</fullName>
    </recommendedName>
</protein>
<gene>
    <name evidence="2" type="ORF">HAZT_HAZT004837</name>
</gene>